<dbReference type="RefSeq" id="XP_022459130.1">
    <property type="nucleotide sequence ID" value="XM_022603423.1"/>
</dbReference>
<reference evidence="4" key="2">
    <citation type="submission" date="2014-02" db="EMBL/GenBank/DDBJ databases">
        <title>Complete DNA sequence of /Kuraishia capsulata/ illustrates novel genomic features among budding yeasts (/Saccharomycotina/).</title>
        <authorList>
            <person name="Morales L."/>
            <person name="Noel B."/>
            <person name="Porcel B."/>
            <person name="Marcet-Houben M."/>
            <person name="Hullo M-F."/>
            <person name="Sacerdot C."/>
            <person name="Tekaia F."/>
            <person name="Leh-Louis V."/>
            <person name="Despons L."/>
            <person name="Khanna V."/>
            <person name="Aury J-M."/>
            <person name="Barbe V."/>
            <person name="Couloux A."/>
            <person name="Labadie K."/>
            <person name="Pelletier E."/>
            <person name="Souciet J-L."/>
            <person name="Boekhout T."/>
            <person name="Gabaldon T."/>
            <person name="Wincker P."/>
            <person name="Dujon B."/>
        </authorList>
    </citation>
    <scope>NUCLEOTIDE SEQUENCE</scope>
    <source>
        <strain evidence="4">CBS 1993</strain>
    </source>
</reference>
<dbReference type="GO" id="GO:0008270">
    <property type="term" value="F:zinc ion binding"/>
    <property type="evidence" value="ECO:0007669"/>
    <property type="project" value="InterPro"/>
</dbReference>
<dbReference type="AlphaFoldDB" id="W6MKZ4"/>
<dbReference type="GO" id="GO:0000981">
    <property type="term" value="F:DNA-binding transcription factor activity, RNA polymerase II-specific"/>
    <property type="evidence" value="ECO:0007669"/>
    <property type="project" value="InterPro"/>
</dbReference>
<dbReference type="CDD" id="cd00067">
    <property type="entry name" value="GAL4"/>
    <property type="match status" value="1"/>
</dbReference>
<dbReference type="GO" id="GO:0005634">
    <property type="term" value="C:nucleus"/>
    <property type="evidence" value="ECO:0007669"/>
    <property type="project" value="UniProtKB-SubCell"/>
</dbReference>
<dbReference type="SUPFAM" id="SSF57701">
    <property type="entry name" value="Zn2/Cys6 DNA-binding domain"/>
    <property type="match status" value="1"/>
</dbReference>
<evidence type="ECO:0000256" key="2">
    <source>
        <dbReference type="ARBA" id="ARBA00023242"/>
    </source>
</evidence>
<name>W6MKZ4_9ASCO</name>
<dbReference type="GeneID" id="34520518"/>
<evidence type="ECO:0000313" key="5">
    <source>
        <dbReference type="Proteomes" id="UP000019384"/>
    </source>
</evidence>
<evidence type="ECO:0000256" key="1">
    <source>
        <dbReference type="ARBA" id="ARBA00004123"/>
    </source>
</evidence>
<feature type="domain" description="Zn(2)-C6 fungal-type" evidence="3">
    <location>
        <begin position="10"/>
        <end position="38"/>
    </location>
</feature>
<dbReference type="SMART" id="SM00066">
    <property type="entry name" value="GAL4"/>
    <property type="match status" value="1"/>
</dbReference>
<evidence type="ECO:0000259" key="3">
    <source>
        <dbReference type="PROSITE" id="PS50048"/>
    </source>
</evidence>
<reference evidence="4" key="1">
    <citation type="submission" date="2013-12" db="EMBL/GenBank/DDBJ databases">
        <authorList>
            <person name="Genoscope - CEA"/>
        </authorList>
    </citation>
    <scope>NUCLEOTIDE SEQUENCE</scope>
    <source>
        <strain evidence="4">CBS 1993</strain>
    </source>
</reference>
<dbReference type="Gene3D" id="4.10.240.10">
    <property type="entry name" value="Zn(2)-C6 fungal-type DNA-binding domain"/>
    <property type="match status" value="1"/>
</dbReference>
<dbReference type="PANTHER" id="PTHR37534:SF46">
    <property type="entry name" value="ZN(II)2CYS6 TRANSCRIPTION FACTOR (EUROFUNG)"/>
    <property type="match status" value="1"/>
</dbReference>
<dbReference type="PROSITE" id="PS00463">
    <property type="entry name" value="ZN2_CY6_FUNGAL_1"/>
    <property type="match status" value="1"/>
</dbReference>
<sequence length="606" mass="68739">MTTTIRTRTGCWTCKRRHRKCDEAKPYCVNCTRSGKVCLGYGVKLAFDVDDSRHTALKKDSKGRDVVGFRGRPRFNHEGTTEPSIVASIVPKKKVGKPTNTELRPVFEYDRKTSADFKAKPTLPAILQSQTPHESSMVNQQSVVNFHGTSLTGPGFLTSSAILGWLADFDSSATLTKFIEDVDNDQSLGPQAQISDARITSTEIAPSSRIRLPPSSQENRLLAHYFSSLLPLFDNLVQSPIPRMTIKFCDAELAKSCFIALSSMHMFARENRQNFHQSSIQHIDKTMDHFITNFTIPETSLVMGHPQNGRIVDTVIEHLRLHDQKQMSRLLVLLAIVHTNLLFIVLDSGRSAICDVFFEIVGQITRDEELLSLCQCVKESSFVIATVSWFDICTALTSQKVRNVYASRKWISDYGDTIFILFGCPAKICEALVDMIELRCTMTKDKSGSKQSIEYQYHRIKSSLLNYREYATQTTYYNFREAMKGSHCWSMASITYLNRLVPSKEREMENKWLVSEFIATYQQLPQKSKMVAQMLWPLFQIGCECEAEEDRTAIMSFLEVLYLNNRMGNVTTLISLLRWTWSSGVNYSEVLRGSSWLGAGIELMPV</sequence>
<dbReference type="Pfam" id="PF11951">
    <property type="entry name" value="Fungal_trans_2"/>
    <property type="match status" value="1"/>
</dbReference>
<dbReference type="STRING" id="1382522.W6MKZ4"/>
<comment type="subcellular location">
    <subcellularLocation>
        <location evidence="1">Nucleus</location>
    </subcellularLocation>
</comment>
<gene>
    <name evidence="4" type="ORF">KUCA_T00003111001</name>
</gene>
<accession>W6MKZ4</accession>
<dbReference type="HOGENOM" id="CLU_028543_0_0_1"/>
<dbReference type="Proteomes" id="UP000019384">
    <property type="component" value="Unassembled WGS sequence"/>
</dbReference>
<keyword evidence="5" id="KW-1185">Reference proteome</keyword>
<dbReference type="EMBL" id="HG793127">
    <property type="protein sequence ID" value="CDK27134.1"/>
    <property type="molecule type" value="Genomic_DNA"/>
</dbReference>
<dbReference type="PANTHER" id="PTHR37534">
    <property type="entry name" value="TRANSCRIPTIONAL ACTIVATOR PROTEIN UGA3"/>
    <property type="match status" value="1"/>
</dbReference>
<dbReference type="InterPro" id="IPR021858">
    <property type="entry name" value="Fun_TF"/>
</dbReference>
<dbReference type="OrthoDB" id="3598904at2759"/>
<keyword evidence="2" id="KW-0539">Nucleus</keyword>
<dbReference type="PROSITE" id="PS50048">
    <property type="entry name" value="ZN2_CY6_FUNGAL_2"/>
    <property type="match status" value="1"/>
</dbReference>
<dbReference type="Pfam" id="PF00172">
    <property type="entry name" value="Zn_clus"/>
    <property type="match status" value="1"/>
</dbReference>
<evidence type="ECO:0000313" key="4">
    <source>
        <dbReference type="EMBL" id="CDK27134.1"/>
    </source>
</evidence>
<organism evidence="4 5">
    <name type="scientific">Kuraishia capsulata CBS 1993</name>
    <dbReference type="NCBI Taxonomy" id="1382522"/>
    <lineage>
        <taxon>Eukaryota</taxon>
        <taxon>Fungi</taxon>
        <taxon>Dikarya</taxon>
        <taxon>Ascomycota</taxon>
        <taxon>Saccharomycotina</taxon>
        <taxon>Pichiomycetes</taxon>
        <taxon>Pichiales</taxon>
        <taxon>Pichiaceae</taxon>
        <taxon>Kuraishia</taxon>
    </lineage>
</organism>
<proteinExistence type="predicted"/>
<dbReference type="InterPro" id="IPR001138">
    <property type="entry name" value="Zn2Cys6_DnaBD"/>
</dbReference>
<protein>
    <recommendedName>
        <fullName evidence="3">Zn(2)-C6 fungal-type domain-containing protein</fullName>
    </recommendedName>
</protein>
<dbReference type="InterPro" id="IPR036864">
    <property type="entry name" value="Zn2-C6_fun-type_DNA-bd_sf"/>
</dbReference>